<reference evidence="1 2" key="1">
    <citation type="submission" date="2020-04" db="EMBL/GenBank/DDBJ databases">
        <title>Flammeovirga sp. SR4, a novel species isolated from seawater.</title>
        <authorList>
            <person name="Wang X."/>
        </authorList>
    </citation>
    <scope>NUCLEOTIDE SEQUENCE [LARGE SCALE GENOMIC DNA]</scope>
    <source>
        <strain evidence="1 2">SR4</strain>
    </source>
</reference>
<gene>
    <name evidence="1" type="ORF">HGP29_15780</name>
</gene>
<keyword evidence="1" id="KW-0808">Transferase</keyword>
<dbReference type="Pfam" id="PF13578">
    <property type="entry name" value="Methyltransf_24"/>
    <property type="match status" value="1"/>
</dbReference>
<dbReference type="AlphaFoldDB" id="A0A7X8SLZ2"/>
<dbReference type="InterPro" id="IPR029063">
    <property type="entry name" value="SAM-dependent_MTases_sf"/>
</dbReference>
<evidence type="ECO:0000313" key="1">
    <source>
        <dbReference type="EMBL" id="NLR92679.1"/>
    </source>
</evidence>
<evidence type="ECO:0000313" key="2">
    <source>
        <dbReference type="Proteomes" id="UP000585050"/>
    </source>
</evidence>
<dbReference type="GO" id="GO:0032259">
    <property type="term" value="P:methylation"/>
    <property type="evidence" value="ECO:0007669"/>
    <property type="project" value="UniProtKB-KW"/>
</dbReference>
<name>A0A7X8SLZ2_9BACT</name>
<accession>A0A7X8SLZ2</accession>
<proteinExistence type="predicted"/>
<dbReference type="GO" id="GO:0008168">
    <property type="term" value="F:methyltransferase activity"/>
    <property type="evidence" value="ECO:0007669"/>
    <property type="project" value="UniProtKB-KW"/>
</dbReference>
<dbReference type="Gene3D" id="3.40.50.150">
    <property type="entry name" value="Vaccinia Virus protein VP39"/>
    <property type="match status" value="1"/>
</dbReference>
<dbReference type="SUPFAM" id="SSF53335">
    <property type="entry name" value="S-adenosyl-L-methionine-dependent methyltransferases"/>
    <property type="match status" value="1"/>
</dbReference>
<sequence>MQVFDFLKYKYNAGNAHGLHSPFVYELYTQVIEPQKYYYFFDQIEKERQQLLANDQEIKVTDLGAGSRKHNTINRKVNSIAESSLSNKRTGSFLFELVHRYKYENILELGTSLGISSMYLAAASKKVKLTTIEGCPNIANIAQDIFNKHKHLNIDSKVGNINNLLPEVLKEKKQIDLVYFDANHTYDATMNYYNLCKNYAHENTLFIFDDIYWSKGMKKAWNEISQDKEIGISIDLYHLGLVYFRKKQPKQHFTLIY</sequence>
<protein>
    <submittedName>
        <fullName evidence="1">Class I SAM-dependent methyltransferase</fullName>
    </submittedName>
</protein>
<keyword evidence="1" id="KW-0489">Methyltransferase</keyword>
<dbReference type="EMBL" id="JABAIL010000004">
    <property type="protein sequence ID" value="NLR92679.1"/>
    <property type="molecule type" value="Genomic_DNA"/>
</dbReference>
<dbReference type="Proteomes" id="UP000585050">
    <property type="component" value="Unassembled WGS sequence"/>
</dbReference>
<dbReference type="CDD" id="cd02440">
    <property type="entry name" value="AdoMet_MTases"/>
    <property type="match status" value="1"/>
</dbReference>
<organism evidence="1 2">
    <name type="scientific">Flammeovirga agarivorans</name>
    <dbReference type="NCBI Taxonomy" id="2726742"/>
    <lineage>
        <taxon>Bacteria</taxon>
        <taxon>Pseudomonadati</taxon>
        <taxon>Bacteroidota</taxon>
        <taxon>Cytophagia</taxon>
        <taxon>Cytophagales</taxon>
        <taxon>Flammeovirgaceae</taxon>
        <taxon>Flammeovirga</taxon>
    </lineage>
</organism>
<comment type="caution">
    <text evidence="1">The sequence shown here is derived from an EMBL/GenBank/DDBJ whole genome shotgun (WGS) entry which is preliminary data.</text>
</comment>
<dbReference type="RefSeq" id="WP_168883384.1">
    <property type="nucleotide sequence ID" value="NZ_JABAIL010000004.1"/>
</dbReference>
<keyword evidence="2" id="KW-1185">Reference proteome</keyword>